<protein>
    <submittedName>
        <fullName evidence="1">Citrate lyase beta subunit</fullName>
    </submittedName>
</protein>
<dbReference type="EMBL" id="JAGGJU010000003">
    <property type="protein sequence ID" value="MBP1849981.1"/>
    <property type="molecule type" value="Genomic_DNA"/>
</dbReference>
<dbReference type="GO" id="GO:0016829">
    <property type="term" value="F:lyase activity"/>
    <property type="evidence" value="ECO:0007669"/>
    <property type="project" value="UniProtKB-KW"/>
</dbReference>
<evidence type="ECO:0000313" key="2">
    <source>
        <dbReference type="Proteomes" id="UP000759443"/>
    </source>
</evidence>
<comment type="caution">
    <text evidence="1">The sequence shown here is derived from an EMBL/GenBank/DDBJ whole genome shotgun (WGS) entry which is preliminary data.</text>
</comment>
<proteinExistence type="predicted"/>
<reference evidence="1 2" key="1">
    <citation type="submission" date="2021-03" db="EMBL/GenBank/DDBJ databases">
        <title>Genomic Encyclopedia of Type Strains, Phase IV (KMG-IV): sequencing the most valuable type-strain genomes for metagenomic binning, comparative biology and taxonomic classification.</title>
        <authorList>
            <person name="Goeker M."/>
        </authorList>
    </citation>
    <scope>NUCLEOTIDE SEQUENCE [LARGE SCALE GENOMIC DNA]</scope>
    <source>
        <strain evidence="1 2">DSM 21600</strain>
    </source>
</reference>
<organism evidence="1 2">
    <name type="scientific">Rhizobium halophytocola</name>
    <dbReference type="NCBI Taxonomy" id="735519"/>
    <lineage>
        <taxon>Bacteria</taxon>
        <taxon>Pseudomonadati</taxon>
        <taxon>Pseudomonadota</taxon>
        <taxon>Alphaproteobacteria</taxon>
        <taxon>Hyphomicrobiales</taxon>
        <taxon>Rhizobiaceae</taxon>
        <taxon>Rhizobium/Agrobacterium group</taxon>
        <taxon>Rhizobium</taxon>
    </lineage>
</organism>
<accession>A0ABS4DWB2</accession>
<dbReference type="Proteomes" id="UP000759443">
    <property type="component" value="Unassembled WGS sequence"/>
</dbReference>
<keyword evidence="2" id="KW-1185">Reference proteome</keyword>
<keyword evidence="1" id="KW-0456">Lyase</keyword>
<dbReference type="RefSeq" id="WP_209943487.1">
    <property type="nucleotide sequence ID" value="NZ_JAGGJU010000003.1"/>
</dbReference>
<dbReference type="InterPro" id="IPR040442">
    <property type="entry name" value="Pyrv_kinase-like_dom_sf"/>
</dbReference>
<gene>
    <name evidence="1" type="ORF">J2Z17_001402</name>
</gene>
<dbReference type="InterPro" id="IPR015813">
    <property type="entry name" value="Pyrv/PenolPyrv_kinase-like_dom"/>
</dbReference>
<evidence type="ECO:0000313" key="1">
    <source>
        <dbReference type="EMBL" id="MBP1849981.1"/>
    </source>
</evidence>
<dbReference type="Gene3D" id="3.20.20.60">
    <property type="entry name" value="Phosphoenolpyruvate-binding domains"/>
    <property type="match status" value="1"/>
</dbReference>
<name>A0ABS4DWB2_9HYPH</name>
<dbReference type="SUPFAM" id="SSF51621">
    <property type="entry name" value="Phosphoenolpyruvate/pyruvate domain"/>
    <property type="match status" value="1"/>
</dbReference>
<sequence length="231" mass="23395">MAQRFEALPVWHLQAAAPTGAGAEDGPAAETRILDLRGLGGPDDGWAELTQTLRQGRDSAALACLIAEPQDNLPTERQIALAVALEACAVIVEAQTPAMIERLCTLLRVEEVVSGRRDGSTGIIVLFGVHPAALFSAASLAAASPRVAALAFDAESLAARLKAPQGSAGVRTATGLVLLAAAAAGVPAHAVLSEVEAAQDLAAQTASATAQGFSGVIRRGRAARPAAAGQD</sequence>